<feature type="compositionally biased region" description="Polar residues" evidence="1">
    <location>
        <begin position="1318"/>
        <end position="1329"/>
    </location>
</feature>
<evidence type="ECO:0000313" key="2">
    <source>
        <dbReference type="EMBL" id="SMY22966.1"/>
    </source>
</evidence>
<dbReference type="EMBL" id="LT882678">
    <property type="protein sequence ID" value="SMY22966.1"/>
    <property type="molecule type" value="Genomic_DNA"/>
</dbReference>
<feature type="compositionally biased region" description="Low complexity" evidence="1">
    <location>
        <begin position="1350"/>
        <end position="1359"/>
    </location>
</feature>
<feature type="compositionally biased region" description="Basic and acidic residues" evidence="1">
    <location>
        <begin position="862"/>
        <end position="874"/>
    </location>
</feature>
<feature type="compositionally biased region" description="Basic and acidic residues" evidence="1">
    <location>
        <begin position="1238"/>
        <end position="1247"/>
    </location>
</feature>
<name>A0A1Y6LEY7_ZYMTR</name>
<sequence>MPSMSMFSRSSSRQRGSSTSRTRSQSMDQSTISNAALAANTAFAQRNTSSSNLSAAAAAAALRSRPTSPEPVGSLQTKRMVRRGSQSSIGSGSVISTINRGGPSQRGLVRQTSSGSMTDRTFRSPSPGRNNSLNGARSPDRYAPPVPPIPASVHRRAASVDPSQRRVISTPPSSSRSRGVSADRASSMSTRKPPRLSDVAEEMLDRGESQRKMNFSRPRPGSPGGSVAGSVTGSVAGDRGLTHGTGAWFSEPVGNKAANGDEPTSPTALEQKIARIQAAQGQGRPASSRQNSTQSQQGAYLTKANLEAASAAAARGPAPVQYETVMVFDAGTRTFQPQQRVKTTPDEPPSPIKPQAPRLAPGSYDPNTRTIVPGAKPAQKATQQPIPRPQSQQSARPDMLPPPRNPARLSPNSSPRNSYIGTSPAEPQTPAAPARPSTAGNNAVQLKTTLRHTRSSSLDVPRGGLESANHVRNVSASPSPHRAHFSASPVVATTIHNPPTRALSPAKSAMKHSPAPSERTASPLYNYKGPASETSETPSKASDDGAKKKRSVRVSFDENPAVAPIVSAASTPSRPALDDIDDEDFSKPRPALPSFGSVRKGRATPAFAEKVTEMAPESQDSSSDHAVGGMLHQANGIAKGGNDGHDELENSGSDMSIVDNTRAKQQDGSETVTRDFAAIATKDGNGDVPAINLSPPTPGVEEEGKRLNEQDAQVANVRHSNEVVVPGGWSAPDAEGDVDDEPTIHEEPSSMDSPIMARPTSPTLDPINEYTDSEAEDAFSDAAEDLSEYDNGGFASLDAIAISPVVQATQNTKAAAAASSPPDTPTGKRAARQNDSIDSTASNDASGDWSKATAYWSTLSRQQREEIERQHFSSDDESTPQARKTKKKVSTPQFDRSSSVQKSVPQSNAQPTKPALKKTMRAAPEPVAVPVEKPVQLRSSMRANGGSGLASSLRDGPKRQTSVKTALQTNSDSRPPSQVGSNGLPTAAARPAPAQRQESRNSMTSTTSLTSMKPHPAPVMTARLKKEIGNDSDSDSSFKKQRRPRSSGNTMKTSMRARAPPAQEQRRAPSPEPIRKKGRDSFSIRSLSPTGSLFGRKKLKDQIRGQSVDTGGRTTLRGPPPEPKRSTLRAAPAPAPKPAPKAAPKSAPRASKFKSRFNDSDSDDDAPAGGRFESRFADSDDSDDDVFTPSKLAPVRGIPRTQGRDDGDSTDLEGEEPDAAMFARREKMQTPLVPDPSDIDKAMEAARKKLGMPAPSASTPHIPQEGSALKTGSLRRQAQSTVDVSSRPEPKSRPEDMAADTTPKKRGFMGSILRRNRNSTQSVSTMSNYRPSSEVVVPPTPTLLREEATTSKPSTPTSPGAVATPPPSRGKLVRRSSAMSDSPQTSQLPATRLKRGDSSFSTATAPASSIERAETNEWSIPAVPKIPAGFDRDGRPDTSDGTMTGVRFVEENGSKVRVQDFGSPEAGAGGGVIYSRRTGKKKRFGLLRKAFGLED</sequence>
<reference evidence="2 3" key="1">
    <citation type="submission" date="2016-10" db="EMBL/GenBank/DDBJ databases">
        <authorList>
            <person name="Varghese N."/>
        </authorList>
    </citation>
    <scope>NUCLEOTIDE SEQUENCE [LARGE SCALE GENOMIC DNA]</scope>
</reference>
<feature type="compositionally biased region" description="Polar residues" evidence="1">
    <location>
        <begin position="1104"/>
        <end position="1113"/>
    </location>
</feature>
<evidence type="ECO:0000256" key="1">
    <source>
        <dbReference type="SAM" id="MobiDB-lite"/>
    </source>
</evidence>
<dbReference type="Proteomes" id="UP000215453">
    <property type="component" value="Chromosome 3"/>
</dbReference>
<feature type="compositionally biased region" description="Acidic residues" evidence="1">
    <location>
        <begin position="771"/>
        <end position="788"/>
    </location>
</feature>
<feature type="compositionally biased region" description="Polar residues" evidence="1">
    <location>
        <begin position="166"/>
        <end position="190"/>
    </location>
</feature>
<feature type="compositionally biased region" description="Low complexity" evidence="1">
    <location>
        <begin position="987"/>
        <end position="1012"/>
    </location>
</feature>
<gene>
    <name evidence="2" type="ORF">ZT1A5_G4406</name>
</gene>
<feature type="compositionally biased region" description="Basic and acidic residues" evidence="1">
    <location>
        <begin position="1286"/>
        <end position="1296"/>
    </location>
</feature>
<feature type="compositionally biased region" description="Polar residues" evidence="1">
    <location>
        <begin position="833"/>
        <end position="845"/>
    </location>
</feature>
<protein>
    <submittedName>
        <fullName evidence="2">Uncharacterized protein</fullName>
    </submittedName>
</protein>
<feature type="compositionally biased region" description="Low complexity" evidence="1">
    <location>
        <begin position="383"/>
        <end position="397"/>
    </location>
</feature>
<feature type="region of interest" description="Disordered" evidence="1">
    <location>
        <begin position="334"/>
        <end position="440"/>
    </location>
</feature>
<feature type="region of interest" description="Disordered" evidence="1">
    <location>
        <begin position="809"/>
        <end position="1444"/>
    </location>
</feature>
<feature type="compositionally biased region" description="Polar residues" evidence="1">
    <location>
        <begin position="959"/>
        <end position="984"/>
    </location>
</feature>
<evidence type="ECO:0000313" key="3">
    <source>
        <dbReference type="Proteomes" id="UP000215453"/>
    </source>
</evidence>
<feature type="compositionally biased region" description="Low complexity" evidence="1">
    <location>
        <begin position="228"/>
        <end position="237"/>
    </location>
</feature>
<feature type="compositionally biased region" description="Polar residues" evidence="1">
    <location>
        <begin position="285"/>
        <end position="298"/>
    </location>
</feature>
<proteinExistence type="predicted"/>
<feature type="compositionally biased region" description="Polar residues" evidence="1">
    <location>
        <begin position="110"/>
        <end position="135"/>
    </location>
</feature>
<feature type="compositionally biased region" description="Basic and acidic residues" evidence="1">
    <location>
        <begin position="1064"/>
        <end position="1082"/>
    </location>
</feature>
<feature type="region of interest" description="Disordered" evidence="1">
    <location>
        <begin position="277"/>
        <end position="298"/>
    </location>
</feature>
<feature type="region of interest" description="Disordered" evidence="1">
    <location>
        <begin position="45"/>
        <end position="265"/>
    </location>
</feature>
<feature type="compositionally biased region" description="Acidic residues" evidence="1">
    <location>
        <begin position="1208"/>
        <end position="1218"/>
    </location>
</feature>
<feature type="compositionally biased region" description="Polar residues" evidence="1">
    <location>
        <begin position="890"/>
        <end position="911"/>
    </location>
</feature>
<feature type="compositionally biased region" description="Polar residues" evidence="1">
    <location>
        <begin position="1377"/>
        <end position="1389"/>
    </location>
</feature>
<feature type="compositionally biased region" description="Low complexity" evidence="1">
    <location>
        <begin position="45"/>
        <end position="67"/>
    </location>
</feature>
<feature type="compositionally biased region" description="Polar residues" evidence="1">
    <location>
        <begin position="1274"/>
        <end position="1284"/>
    </location>
</feature>
<feature type="compositionally biased region" description="Low complexity" evidence="1">
    <location>
        <begin position="84"/>
        <end position="98"/>
    </location>
</feature>
<feature type="compositionally biased region" description="Polar residues" evidence="1">
    <location>
        <begin position="410"/>
        <end position="421"/>
    </location>
</feature>
<accession>A0A1Y6LEY7</accession>
<feature type="region of interest" description="Disordered" evidence="1">
    <location>
        <begin position="495"/>
        <end position="790"/>
    </location>
</feature>
<feature type="compositionally biased region" description="Low complexity" evidence="1">
    <location>
        <begin position="922"/>
        <end position="934"/>
    </location>
</feature>
<feature type="compositionally biased region" description="Low complexity" evidence="1">
    <location>
        <begin position="1398"/>
        <end position="1409"/>
    </location>
</feature>
<organism evidence="2 3">
    <name type="scientific">Zymoseptoria tritici ST99CH_1A5</name>
    <dbReference type="NCBI Taxonomy" id="1276529"/>
    <lineage>
        <taxon>Eukaryota</taxon>
        <taxon>Fungi</taxon>
        <taxon>Dikarya</taxon>
        <taxon>Ascomycota</taxon>
        <taxon>Pezizomycotina</taxon>
        <taxon>Dothideomycetes</taxon>
        <taxon>Dothideomycetidae</taxon>
        <taxon>Mycosphaerellales</taxon>
        <taxon>Mycosphaerellaceae</taxon>
        <taxon>Zymoseptoria</taxon>
    </lineage>
</organism>
<feature type="region of interest" description="Disordered" evidence="1">
    <location>
        <begin position="1"/>
        <end position="33"/>
    </location>
</feature>